<keyword evidence="1" id="KW-0472">Membrane</keyword>
<keyword evidence="1" id="KW-0812">Transmembrane</keyword>
<keyword evidence="3" id="KW-1185">Reference proteome</keyword>
<evidence type="ECO:0000256" key="1">
    <source>
        <dbReference type="SAM" id="Phobius"/>
    </source>
</evidence>
<reference evidence="2 3" key="1">
    <citation type="journal article" date="2023" name="Nat. Commun.">
        <title>Genomic dissection of endemic carbapenem resistance reveals metallo-beta-lactamase dissemination through clonal, plasmid and integron transfer.</title>
        <authorList>
            <person name="Macesic N."/>
            <person name="Hawkey J."/>
            <person name="Vezina B."/>
            <person name="Wisniewski J.A."/>
            <person name="Cottingham H."/>
            <person name="Blakeway L.V."/>
            <person name="Harshegyi T."/>
            <person name="Pragastis K."/>
            <person name="Badoordeen G.Z."/>
            <person name="Dennison A."/>
            <person name="Spelman D.W."/>
            <person name="Jenney A.W.J."/>
            <person name="Peleg A.Y."/>
        </authorList>
    </citation>
    <scope>NUCLEOTIDE SEQUENCE [LARGE SCALE GENOMIC DNA]</scope>
    <source>
        <strain evidence="2 3">CPO239</strain>
    </source>
</reference>
<evidence type="ECO:0000313" key="2">
    <source>
        <dbReference type="EMBL" id="MEC5728071.1"/>
    </source>
</evidence>
<organism evidence="2 3">
    <name type="scientific">Enterobacter asburiae</name>
    <dbReference type="NCBI Taxonomy" id="61645"/>
    <lineage>
        <taxon>Bacteria</taxon>
        <taxon>Pseudomonadati</taxon>
        <taxon>Pseudomonadota</taxon>
        <taxon>Gammaproteobacteria</taxon>
        <taxon>Enterobacterales</taxon>
        <taxon>Enterobacteriaceae</taxon>
        <taxon>Enterobacter</taxon>
        <taxon>Enterobacter cloacae complex</taxon>
    </lineage>
</organism>
<protein>
    <recommendedName>
        <fullName evidence="4">Glucosyl transferase GtrII family protein</fullName>
    </recommendedName>
</protein>
<sequence length="167" mass="18513">MKLSLNASSIRSALLFSIVFAYLYSYASTIGLSSTNDDHVFLSVFKNGTVLDFINNNYHTWSGRTAIEFLMVSTIGYSLFWKLGIPLSIVLLAYSSCRISTCSKSATYISIFVLLFSLIPGAINGDAAWWVTGFYNYLLPASVAVYIFSVLFKGDSGYFVKTLCMSR</sequence>
<accession>A0ABU6KQB0</accession>
<name>A0ABU6KQB0_ENTAS</name>
<gene>
    <name evidence="2" type="ORF">QAA55_006540</name>
</gene>
<feature type="transmembrane region" description="Helical" evidence="1">
    <location>
        <begin position="69"/>
        <end position="94"/>
    </location>
</feature>
<feature type="transmembrane region" description="Helical" evidence="1">
    <location>
        <begin position="106"/>
        <end position="123"/>
    </location>
</feature>
<evidence type="ECO:0008006" key="4">
    <source>
        <dbReference type="Google" id="ProtNLM"/>
    </source>
</evidence>
<keyword evidence="1" id="KW-1133">Transmembrane helix</keyword>
<comment type="caution">
    <text evidence="2">The sequence shown here is derived from an EMBL/GenBank/DDBJ whole genome shotgun (WGS) entry which is preliminary data.</text>
</comment>
<dbReference type="EMBL" id="JARTQQ020000001">
    <property type="protein sequence ID" value="MEC5728071.1"/>
    <property type="molecule type" value="Genomic_DNA"/>
</dbReference>
<proteinExistence type="predicted"/>
<evidence type="ECO:0000313" key="3">
    <source>
        <dbReference type="Proteomes" id="UP001175344"/>
    </source>
</evidence>
<feature type="transmembrane region" description="Helical" evidence="1">
    <location>
        <begin position="129"/>
        <end position="152"/>
    </location>
</feature>
<dbReference type="RefSeq" id="WP_284949326.1">
    <property type="nucleotide sequence ID" value="NZ_JARTQQ020000001.1"/>
</dbReference>
<dbReference type="Proteomes" id="UP001175344">
    <property type="component" value="Unassembled WGS sequence"/>
</dbReference>